<dbReference type="PIRSF" id="PIRSF001213">
    <property type="entry name" value="Psome_endopept_beta"/>
    <property type="match status" value="1"/>
</dbReference>
<comment type="subunit">
    <text evidence="5">The 26S proteasome consists of a 20S proteasome core and two 19S regulatory subunits. The 20S proteasome core is composed of 28 subunits that are arranged in four stacked rings, resulting in a barrel-shaped structure. The two end rings are each formed by seven alpha subunits, and the two central rings are each formed by seven beta subunits. The catalytic chamber with the active sites is on the inside of the barrel.</text>
</comment>
<dbReference type="Proteomes" id="UP001652740">
    <property type="component" value="Unplaced"/>
</dbReference>
<dbReference type="KEGG" id="gmw:113511447"/>
<comment type="similarity">
    <text evidence="6">Belongs to the peptidase T1B family.</text>
</comment>
<dbReference type="GeneID" id="113511447"/>
<gene>
    <name evidence="8" type="primary">LOC113511447</name>
</gene>
<dbReference type="FunCoup" id="A0A6J1WIF1">
    <property type="interactions" value="1819"/>
</dbReference>
<evidence type="ECO:0000256" key="5">
    <source>
        <dbReference type="ARBA" id="ARBA00026071"/>
    </source>
</evidence>
<accession>A0A6J1WIF1</accession>
<dbReference type="AlphaFoldDB" id="A0A6J1WIF1"/>
<dbReference type="GO" id="GO:0019774">
    <property type="term" value="C:proteasome core complex, beta-subunit complex"/>
    <property type="evidence" value="ECO:0007669"/>
    <property type="project" value="UniProtKB-UniRule"/>
</dbReference>
<evidence type="ECO:0000313" key="8">
    <source>
        <dbReference type="RefSeq" id="XP_026750873.1"/>
    </source>
</evidence>
<protein>
    <recommendedName>
        <fullName evidence="6">Proteasome subunit beta</fullName>
    </recommendedName>
</protein>
<keyword evidence="3 6" id="KW-0539">Nucleus</keyword>
<evidence type="ECO:0000256" key="1">
    <source>
        <dbReference type="ARBA" id="ARBA00022490"/>
    </source>
</evidence>
<dbReference type="PROSITE" id="PS00854">
    <property type="entry name" value="PROTEASOME_BETA_1"/>
    <property type="match status" value="1"/>
</dbReference>
<dbReference type="InterPro" id="IPR016050">
    <property type="entry name" value="Proteasome_bsu_CS"/>
</dbReference>
<dbReference type="OrthoDB" id="7854943at2759"/>
<name>A0A6J1WIF1_GALME</name>
<dbReference type="InParanoid" id="A0A6J1WIF1"/>
<evidence type="ECO:0000256" key="2">
    <source>
        <dbReference type="ARBA" id="ARBA00022942"/>
    </source>
</evidence>
<reference evidence="8" key="1">
    <citation type="submission" date="2025-08" db="UniProtKB">
        <authorList>
            <consortium name="RefSeq"/>
        </authorList>
    </citation>
    <scope>IDENTIFICATION</scope>
    <source>
        <tissue evidence="8">Whole larvae</tissue>
    </source>
</reference>
<dbReference type="GO" id="GO:0005634">
    <property type="term" value="C:nucleus"/>
    <property type="evidence" value="ECO:0007669"/>
    <property type="project" value="UniProtKB-SubCell"/>
</dbReference>
<proteinExistence type="inferred from homology"/>
<dbReference type="GO" id="GO:0051603">
    <property type="term" value="P:proteolysis involved in protein catabolic process"/>
    <property type="evidence" value="ECO:0007669"/>
    <property type="project" value="InterPro"/>
</dbReference>
<evidence type="ECO:0000256" key="4">
    <source>
        <dbReference type="ARBA" id="ARBA00024953"/>
    </source>
</evidence>
<dbReference type="FunFam" id="3.60.20.10:FF:000014">
    <property type="entry name" value="Proteasome subunit beta type-7"/>
    <property type="match status" value="1"/>
</dbReference>
<dbReference type="InterPro" id="IPR001353">
    <property type="entry name" value="Proteasome_sua/b"/>
</dbReference>
<dbReference type="PROSITE" id="PS51476">
    <property type="entry name" value="PROTEASOME_BETA_2"/>
    <property type="match status" value="1"/>
</dbReference>
<dbReference type="GO" id="GO:0005737">
    <property type="term" value="C:cytoplasm"/>
    <property type="evidence" value="ECO:0007669"/>
    <property type="project" value="UniProtKB-SubCell"/>
</dbReference>
<dbReference type="CDD" id="cd03760">
    <property type="entry name" value="proteasome_beta_type_4"/>
    <property type="match status" value="1"/>
</dbReference>
<evidence type="ECO:0000256" key="6">
    <source>
        <dbReference type="PIRNR" id="PIRNR001213"/>
    </source>
</evidence>
<dbReference type="RefSeq" id="XP_026750873.1">
    <property type="nucleotide sequence ID" value="XM_026895072.3"/>
</dbReference>
<keyword evidence="7" id="KW-1185">Reference proteome</keyword>
<organism evidence="7 8">
    <name type="scientific">Galleria mellonella</name>
    <name type="common">Greater wax moth</name>
    <dbReference type="NCBI Taxonomy" id="7137"/>
    <lineage>
        <taxon>Eukaryota</taxon>
        <taxon>Metazoa</taxon>
        <taxon>Ecdysozoa</taxon>
        <taxon>Arthropoda</taxon>
        <taxon>Hexapoda</taxon>
        <taxon>Insecta</taxon>
        <taxon>Pterygota</taxon>
        <taxon>Neoptera</taxon>
        <taxon>Endopterygota</taxon>
        <taxon>Lepidoptera</taxon>
        <taxon>Glossata</taxon>
        <taxon>Ditrysia</taxon>
        <taxon>Pyraloidea</taxon>
        <taxon>Pyralidae</taxon>
        <taxon>Galleriinae</taxon>
        <taxon>Galleria</taxon>
    </lineage>
</organism>
<evidence type="ECO:0000313" key="7">
    <source>
        <dbReference type="Proteomes" id="UP001652740"/>
    </source>
</evidence>
<comment type="subcellular location">
    <subcellularLocation>
        <location evidence="6">Cytoplasm</location>
    </subcellularLocation>
    <subcellularLocation>
        <location evidence="6">Nucleus</location>
    </subcellularLocation>
</comment>
<dbReference type="InterPro" id="IPR023333">
    <property type="entry name" value="Proteasome_suB-type"/>
</dbReference>
<dbReference type="InterPro" id="IPR029055">
    <property type="entry name" value="Ntn_hydrolases_N"/>
</dbReference>
<keyword evidence="2 6" id="KW-0647">Proteasome</keyword>
<keyword evidence="1 6" id="KW-0963">Cytoplasm</keyword>
<dbReference type="Pfam" id="PF00227">
    <property type="entry name" value="Proteasome"/>
    <property type="match status" value="1"/>
</dbReference>
<comment type="function">
    <text evidence="4">Non-catalytic component of the proteasome, a multicatalytic proteinase complex which is characterized by its ability to cleave peptides with Arg, Phe, Tyr, Leu, and Glu adjacent to the leaving group at neutral or slightly basic pH. The proteasome has an ATP-dependent proteolytic activity.</text>
</comment>
<dbReference type="Gene3D" id="3.60.20.10">
    <property type="entry name" value="Glutamine Phosphoribosylpyrophosphate, subunit 1, domain 1"/>
    <property type="match status" value="1"/>
</dbReference>
<sequence length="263" mass="29071">MAFMGDIMNPAPLWHNGPAPGAFYNFPSNPSNLGPVNHTVQDFRAHSANPITTTTTVIGLKFDKGVVIAADTLGSYGSLARFRDCSRVMKVNDLILLGSGGDYADFQYLKDIIDQKIIDEQCIGDGLLLKPRSLHCWLTRVLYNKRSKMDPLWNNYVVAGIQDGEPFLGAVDKLGTAYEDATIATGLGAYMATPLLRDARDKGNLDEEAAKALVRKCMEVLFYRDARAFQRYQLGVVTADGVVIDDVAELQHNWNLAHMIQMK</sequence>
<dbReference type="InterPro" id="IPR016295">
    <property type="entry name" value="Proteasome_beta4"/>
</dbReference>
<dbReference type="CTD" id="40639"/>
<dbReference type="SUPFAM" id="SSF56235">
    <property type="entry name" value="N-terminal nucleophile aminohydrolases (Ntn hydrolases)"/>
    <property type="match status" value="1"/>
</dbReference>
<dbReference type="PANTHER" id="PTHR32194:SF6">
    <property type="entry name" value="PROTEASOME SUBUNIT BETA"/>
    <property type="match status" value="1"/>
</dbReference>
<evidence type="ECO:0000256" key="3">
    <source>
        <dbReference type="ARBA" id="ARBA00023242"/>
    </source>
</evidence>
<dbReference type="PANTHER" id="PTHR32194">
    <property type="entry name" value="METALLOPROTEASE TLDD"/>
    <property type="match status" value="1"/>
</dbReference>